<evidence type="ECO:0000313" key="1">
    <source>
        <dbReference type="EMBL" id="PUU82333.1"/>
    </source>
</evidence>
<proteinExistence type="predicted"/>
<dbReference type="AlphaFoldDB" id="A0A2T7A3K9"/>
<reference evidence="1 2" key="1">
    <citation type="submission" date="2017-04" db="EMBL/GenBank/DDBJ databases">
        <title>Draft genome sequence of Tuber borchii Vittad., a whitish edible truffle.</title>
        <authorList>
            <consortium name="DOE Joint Genome Institute"/>
            <person name="Murat C."/>
            <person name="Kuo A."/>
            <person name="Barry K.W."/>
            <person name="Clum A."/>
            <person name="Dockter R.B."/>
            <person name="Fauchery L."/>
            <person name="Iotti M."/>
            <person name="Kohler A."/>
            <person name="Labutti K."/>
            <person name="Lindquist E.A."/>
            <person name="Lipzen A."/>
            <person name="Ohm R.A."/>
            <person name="Wang M."/>
            <person name="Grigoriev I.V."/>
            <person name="Zambonelli A."/>
            <person name="Martin F.M."/>
        </authorList>
    </citation>
    <scope>NUCLEOTIDE SEQUENCE [LARGE SCALE GENOMIC DNA]</scope>
    <source>
        <strain evidence="1 2">Tbo3840</strain>
    </source>
</reference>
<dbReference type="Proteomes" id="UP000244722">
    <property type="component" value="Unassembled WGS sequence"/>
</dbReference>
<protein>
    <recommendedName>
        <fullName evidence="3">Transposase Tc1-like domain-containing protein</fullName>
    </recommendedName>
</protein>
<dbReference type="InterPro" id="IPR009057">
    <property type="entry name" value="Homeodomain-like_sf"/>
</dbReference>
<organism evidence="1 2">
    <name type="scientific">Tuber borchii</name>
    <name type="common">White truffle</name>
    <dbReference type="NCBI Taxonomy" id="42251"/>
    <lineage>
        <taxon>Eukaryota</taxon>
        <taxon>Fungi</taxon>
        <taxon>Dikarya</taxon>
        <taxon>Ascomycota</taxon>
        <taxon>Pezizomycotina</taxon>
        <taxon>Pezizomycetes</taxon>
        <taxon>Pezizales</taxon>
        <taxon>Tuberaceae</taxon>
        <taxon>Tuber</taxon>
    </lineage>
</organism>
<dbReference type="OrthoDB" id="5410741at2759"/>
<evidence type="ECO:0008006" key="3">
    <source>
        <dbReference type="Google" id="ProtNLM"/>
    </source>
</evidence>
<evidence type="ECO:0000313" key="2">
    <source>
        <dbReference type="Proteomes" id="UP000244722"/>
    </source>
</evidence>
<dbReference type="SUPFAM" id="SSF46689">
    <property type="entry name" value="Homeodomain-like"/>
    <property type="match status" value="1"/>
</dbReference>
<dbReference type="InterPro" id="IPR036388">
    <property type="entry name" value="WH-like_DNA-bd_sf"/>
</dbReference>
<accession>A0A2T7A3K9</accession>
<dbReference type="Gene3D" id="3.30.420.10">
    <property type="entry name" value="Ribonuclease H-like superfamily/Ribonuclease H"/>
    <property type="match status" value="1"/>
</dbReference>
<comment type="caution">
    <text evidence="1">The sequence shown here is derived from an EMBL/GenBank/DDBJ whole genome shotgun (WGS) entry which is preliminary data.</text>
</comment>
<gene>
    <name evidence="1" type="ORF">B9Z19DRAFT_1075260</name>
</gene>
<dbReference type="EMBL" id="NESQ01000030">
    <property type="protein sequence ID" value="PUU82333.1"/>
    <property type="molecule type" value="Genomic_DNA"/>
</dbReference>
<dbReference type="GO" id="GO:0003676">
    <property type="term" value="F:nucleic acid binding"/>
    <property type="evidence" value="ECO:0007669"/>
    <property type="project" value="InterPro"/>
</dbReference>
<dbReference type="Gene3D" id="1.10.10.10">
    <property type="entry name" value="Winged helix-like DNA-binding domain superfamily/Winged helix DNA-binding domain"/>
    <property type="match status" value="1"/>
</dbReference>
<sequence>MAPSSHKATTSRYDLNHDIALLSDLGMGYKKIAKYKNIPVSTVQGVVKWYRMRGNVRDAARPGRPTKRTPEVQHRVEAAIEADPWASLREIMETLKDLQISHMTVNKISKDLGFKLRIPRKKPFIDPFTKIRCKYWCKRQARKPSIYWHHAVWVDEARVEYSAYQPRRKVRMREGEELLEKHLAPSFKSGRITVNCWAAISYGSRTPLVRVRQRKPTERTSSKDRLGLNSAQYATEIYDSHLIPFLFSLSQPIQRLKVVEDKSNTTKEV</sequence>
<name>A0A2T7A3K9_TUBBO</name>
<dbReference type="InterPro" id="IPR036397">
    <property type="entry name" value="RNaseH_sf"/>
</dbReference>
<keyword evidence="2" id="KW-1185">Reference proteome</keyword>
<dbReference type="STRING" id="42251.A0A2T7A3K9"/>